<evidence type="ECO:0000259" key="7">
    <source>
        <dbReference type="PROSITE" id="PS50110"/>
    </source>
</evidence>
<dbReference type="SMART" id="SM00448">
    <property type="entry name" value="REC"/>
    <property type="match status" value="2"/>
</dbReference>
<dbReference type="SUPFAM" id="SSF47226">
    <property type="entry name" value="Histidine-containing phosphotransfer domain, HPT domain"/>
    <property type="match status" value="1"/>
</dbReference>
<feature type="domain" description="Response regulatory" evidence="7">
    <location>
        <begin position="109"/>
        <end position="225"/>
    </location>
</feature>
<evidence type="ECO:0000256" key="3">
    <source>
        <dbReference type="ARBA" id="ARBA00023015"/>
    </source>
</evidence>
<sequence>MASTKYKTMLANRMEQEFSRWQTQQHVQERDVYRFLHTMKGTAGTIGLMDLSVFSGNQLEFYSEDSMALVPFQTLTPLMETFTALFTSDEPVLAAAVSSSENAAPKESFVLVIDADANFAAAVKETLEAQGISVVIALDGKKGLEFFNTLLPQMVIVDRNLPDTDGFDLVSQIHEAAKTRFLPIAVISADDRIENRIQAMEIGATDFIAKPVDMDFLTAYVRNRLRSQEAISQGTLYDGLTEAAQIIHKKDEKELKRHLNIVIVDDDSLVRKLITKQFAGWKPEEFDLHIAEYPEGASFVESDWYKPEENYMILLDGVMPKMDGLEVLNHVRSRYPHDNIIISMLTSRNNEADIVLALKSGADDYIVKPFYAQEVVARVQRLTKRMFK</sequence>
<feature type="modified residue" description="4-aspartylphosphate" evidence="6">
    <location>
        <position position="158"/>
    </location>
</feature>
<dbReference type="EMBL" id="JBHRUJ010000004">
    <property type="protein sequence ID" value="MFC3210162.1"/>
    <property type="molecule type" value="Genomic_DNA"/>
</dbReference>
<evidence type="ECO:0000256" key="5">
    <source>
        <dbReference type="ARBA" id="ARBA00023163"/>
    </source>
</evidence>
<dbReference type="CDD" id="cd00156">
    <property type="entry name" value="REC"/>
    <property type="match status" value="1"/>
</dbReference>
<evidence type="ECO:0000256" key="6">
    <source>
        <dbReference type="PROSITE-ProRule" id="PRU00169"/>
    </source>
</evidence>
<reference evidence="9" key="1">
    <citation type="journal article" date="2019" name="Int. J. Syst. Evol. Microbiol.">
        <title>The Global Catalogue of Microorganisms (GCM) 10K type strain sequencing project: providing services to taxonomists for standard genome sequencing and annotation.</title>
        <authorList>
            <consortium name="The Broad Institute Genomics Platform"/>
            <consortium name="The Broad Institute Genome Sequencing Center for Infectious Disease"/>
            <person name="Wu L."/>
            <person name="Ma J."/>
        </authorList>
    </citation>
    <scope>NUCLEOTIDE SEQUENCE [LARGE SCALE GENOMIC DNA]</scope>
    <source>
        <strain evidence="9">CCM 320</strain>
    </source>
</reference>
<evidence type="ECO:0000313" key="9">
    <source>
        <dbReference type="Proteomes" id="UP001595625"/>
    </source>
</evidence>
<accession>A0ABV7KL53</accession>
<dbReference type="PROSITE" id="PS50110">
    <property type="entry name" value="RESPONSE_REGULATORY"/>
    <property type="match status" value="2"/>
</dbReference>
<evidence type="ECO:0000256" key="2">
    <source>
        <dbReference type="ARBA" id="ARBA00023012"/>
    </source>
</evidence>
<dbReference type="PANTHER" id="PTHR48111">
    <property type="entry name" value="REGULATOR OF RPOS"/>
    <property type="match status" value="1"/>
</dbReference>
<dbReference type="PANTHER" id="PTHR48111:SF1">
    <property type="entry name" value="TWO-COMPONENT RESPONSE REGULATOR ORR33"/>
    <property type="match status" value="1"/>
</dbReference>
<organism evidence="8 9">
    <name type="scientific">Planomicrobium okeanokoites</name>
    <name type="common">Planococcus okeanokoites</name>
    <name type="synonym">Flavobacterium okeanokoites</name>
    <dbReference type="NCBI Taxonomy" id="244"/>
    <lineage>
        <taxon>Bacteria</taxon>
        <taxon>Bacillati</taxon>
        <taxon>Bacillota</taxon>
        <taxon>Bacilli</taxon>
        <taxon>Bacillales</taxon>
        <taxon>Caryophanaceae</taxon>
        <taxon>Planomicrobium</taxon>
    </lineage>
</organism>
<keyword evidence="4" id="KW-0238">DNA-binding</keyword>
<keyword evidence="2" id="KW-0902">Two-component regulatory system</keyword>
<dbReference type="RefSeq" id="WP_117313223.1">
    <property type="nucleotide sequence ID" value="NZ_JBHRUJ010000004.1"/>
</dbReference>
<dbReference type="SUPFAM" id="SSF52172">
    <property type="entry name" value="CheY-like"/>
    <property type="match status" value="2"/>
</dbReference>
<keyword evidence="9" id="KW-1185">Reference proteome</keyword>
<evidence type="ECO:0000256" key="1">
    <source>
        <dbReference type="ARBA" id="ARBA00022553"/>
    </source>
</evidence>
<feature type="domain" description="Response regulatory" evidence="7">
    <location>
        <begin position="260"/>
        <end position="383"/>
    </location>
</feature>
<proteinExistence type="predicted"/>
<keyword evidence="3" id="KW-0805">Transcription regulation</keyword>
<dbReference type="InterPro" id="IPR039420">
    <property type="entry name" value="WalR-like"/>
</dbReference>
<dbReference type="InterPro" id="IPR036641">
    <property type="entry name" value="HPT_dom_sf"/>
</dbReference>
<dbReference type="InterPro" id="IPR011006">
    <property type="entry name" value="CheY-like_superfamily"/>
</dbReference>
<evidence type="ECO:0000313" key="8">
    <source>
        <dbReference type="EMBL" id="MFC3210162.1"/>
    </source>
</evidence>
<dbReference type="Pfam" id="PF00072">
    <property type="entry name" value="Response_reg"/>
    <property type="match status" value="2"/>
</dbReference>
<keyword evidence="5" id="KW-0804">Transcription</keyword>
<comment type="caution">
    <text evidence="8">The sequence shown here is derived from an EMBL/GenBank/DDBJ whole genome shotgun (WGS) entry which is preliminary data.</text>
</comment>
<evidence type="ECO:0000256" key="4">
    <source>
        <dbReference type="ARBA" id="ARBA00023125"/>
    </source>
</evidence>
<protein>
    <submittedName>
        <fullName evidence="8">Response regulator transcription factor</fullName>
    </submittedName>
</protein>
<keyword evidence="1 6" id="KW-0597">Phosphoprotein</keyword>
<feature type="modified residue" description="4-aspartylphosphate" evidence="6">
    <location>
        <position position="316"/>
    </location>
</feature>
<gene>
    <name evidence="8" type="ORF">ACFOEJ_03620</name>
</gene>
<dbReference type="Proteomes" id="UP001595625">
    <property type="component" value="Unassembled WGS sequence"/>
</dbReference>
<name>A0ABV7KL53_PLAOK</name>
<dbReference type="InterPro" id="IPR001789">
    <property type="entry name" value="Sig_transdc_resp-reg_receiver"/>
</dbReference>
<dbReference type="Gene3D" id="3.40.50.2300">
    <property type="match status" value="2"/>
</dbReference>